<organism evidence="2 3">
    <name type="scientific">Croceibacterium xixiisoli</name>
    <dbReference type="NCBI Taxonomy" id="1476466"/>
    <lineage>
        <taxon>Bacteria</taxon>
        <taxon>Pseudomonadati</taxon>
        <taxon>Pseudomonadota</taxon>
        <taxon>Alphaproteobacteria</taxon>
        <taxon>Sphingomonadales</taxon>
        <taxon>Erythrobacteraceae</taxon>
        <taxon>Croceibacterium</taxon>
    </lineage>
</organism>
<dbReference type="InterPro" id="IPR033390">
    <property type="entry name" value="Rv2179c-like"/>
</dbReference>
<dbReference type="InterPro" id="IPR036397">
    <property type="entry name" value="RNaseH_sf"/>
</dbReference>
<dbReference type="Proteomes" id="UP000469430">
    <property type="component" value="Unassembled WGS sequence"/>
</dbReference>
<dbReference type="RefSeq" id="WP_377019030.1">
    <property type="nucleotide sequence ID" value="NZ_JBHSCP010000001.1"/>
</dbReference>
<accession>A0A6I4TRL1</accession>
<feature type="domain" description="3'-5' exoribonuclease Rv2179c-like" evidence="1">
    <location>
        <begin position="55"/>
        <end position="163"/>
    </location>
</feature>
<keyword evidence="2" id="KW-0378">Hydrolase</keyword>
<keyword evidence="2" id="KW-0540">Nuclease</keyword>
<dbReference type="GO" id="GO:0003676">
    <property type="term" value="F:nucleic acid binding"/>
    <property type="evidence" value="ECO:0007669"/>
    <property type="project" value="InterPro"/>
</dbReference>
<keyword evidence="3" id="KW-1185">Reference proteome</keyword>
<evidence type="ECO:0000259" key="1">
    <source>
        <dbReference type="Pfam" id="PF16473"/>
    </source>
</evidence>
<proteinExistence type="predicted"/>
<evidence type="ECO:0000313" key="3">
    <source>
        <dbReference type="Proteomes" id="UP000469430"/>
    </source>
</evidence>
<evidence type="ECO:0000313" key="2">
    <source>
        <dbReference type="EMBL" id="MXO98785.1"/>
    </source>
</evidence>
<sequence>MIDCEASGPCPQFGSLISFGAVVIEPSLDRQYRSPCIRPDCDAFDPAAYAAIGMSRADHLGNVQCNLADAIASFAGWVANLDADRVVFWSDNPAFDWQWINHGFATAGIANPFGHSARRLGDLYAGLERKPANTQGWKKYRQTPHDHDPLNDALGNAEAMLAILGKHGMAGWTE</sequence>
<dbReference type="EMBL" id="WTYJ01000001">
    <property type="protein sequence ID" value="MXO98785.1"/>
    <property type="molecule type" value="Genomic_DNA"/>
</dbReference>
<dbReference type="AlphaFoldDB" id="A0A6I4TRL1"/>
<dbReference type="Gene3D" id="3.30.420.10">
    <property type="entry name" value="Ribonuclease H-like superfamily/Ribonuclease H"/>
    <property type="match status" value="1"/>
</dbReference>
<dbReference type="SUPFAM" id="SSF53098">
    <property type="entry name" value="Ribonuclease H-like"/>
    <property type="match status" value="1"/>
</dbReference>
<reference evidence="2 3" key="1">
    <citation type="submission" date="2019-12" db="EMBL/GenBank/DDBJ databases">
        <title>Genomic-based taxomic classification of the family Erythrobacteraceae.</title>
        <authorList>
            <person name="Xu L."/>
        </authorList>
    </citation>
    <scope>NUCLEOTIDE SEQUENCE [LARGE SCALE GENOMIC DNA]</scope>
    <source>
        <strain evidence="2 3">S36</strain>
    </source>
</reference>
<keyword evidence="2" id="KW-0269">Exonuclease</keyword>
<dbReference type="InterPro" id="IPR012337">
    <property type="entry name" value="RNaseH-like_sf"/>
</dbReference>
<dbReference type="Pfam" id="PF16473">
    <property type="entry name" value="Rv2179c-like"/>
    <property type="match status" value="1"/>
</dbReference>
<gene>
    <name evidence="2" type="ORF">GRI97_07280</name>
</gene>
<name>A0A6I4TRL1_9SPHN</name>
<dbReference type="GO" id="GO:0004527">
    <property type="term" value="F:exonuclease activity"/>
    <property type="evidence" value="ECO:0007669"/>
    <property type="project" value="UniProtKB-KW"/>
</dbReference>
<protein>
    <submittedName>
        <fullName evidence="2">Exonuclease</fullName>
    </submittedName>
</protein>
<comment type="caution">
    <text evidence="2">The sequence shown here is derived from an EMBL/GenBank/DDBJ whole genome shotgun (WGS) entry which is preliminary data.</text>
</comment>